<gene>
    <name evidence="4" type="ORF">M011DRAFT_45750</name>
</gene>
<evidence type="ECO:0000313" key="5">
    <source>
        <dbReference type="Proteomes" id="UP000799440"/>
    </source>
</evidence>
<evidence type="ECO:0000256" key="3">
    <source>
        <dbReference type="SAM" id="SignalP"/>
    </source>
</evidence>
<proteinExistence type="predicted"/>
<feature type="region of interest" description="Disordered" evidence="1">
    <location>
        <begin position="40"/>
        <end position="92"/>
    </location>
</feature>
<feature type="compositionally biased region" description="Polar residues" evidence="1">
    <location>
        <begin position="82"/>
        <end position="92"/>
    </location>
</feature>
<organism evidence="4 5">
    <name type="scientific">Sporormia fimetaria CBS 119925</name>
    <dbReference type="NCBI Taxonomy" id="1340428"/>
    <lineage>
        <taxon>Eukaryota</taxon>
        <taxon>Fungi</taxon>
        <taxon>Dikarya</taxon>
        <taxon>Ascomycota</taxon>
        <taxon>Pezizomycotina</taxon>
        <taxon>Dothideomycetes</taxon>
        <taxon>Pleosporomycetidae</taxon>
        <taxon>Pleosporales</taxon>
        <taxon>Sporormiaceae</taxon>
        <taxon>Sporormia</taxon>
    </lineage>
</organism>
<evidence type="ECO:0000256" key="1">
    <source>
        <dbReference type="SAM" id="MobiDB-lite"/>
    </source>
</evidence>
<evidence type="ECO:0000256" key="2">
    <source>
        <dbReference type="SAM" id="Phobius"/>
    </source>
</evidence>
<keyword evidence="2" id="KW-0472">Membrane</keyword>
<feature type="compositionally biased region" description="Basic and acidic residues" evidence="1">
    <location>
        <begin position="40"/>
        <end position="56"/>
    </location>
</feature>
<feature type="chain" id="PRO_5025437649" evidence="3">
    <location>
        <begin position="20"/>
        <end position="186"/>
    </location>
</feature>
<name>A0A6A6VBJ8_9PLEO</name>
<dbReference type="AlphaFoldDB" id="A0A6A6VBJ8"/>
<keyword evidence="3" id="KW-0732">Signal</keyword>
<keyword evidence="5" id="KW-1185">Reference proteome</keyword>
<dbReference type="EMBL" id="MU006572">
    <property type="protein sequence ID" value="KAF2747503.1"/>
    <property type="molecule type" value="Genomic_DNA"/>
</dbReference>
<reference evidence="4" key="1">
    <citation type="journal article" date="2020" name="Stud. Mycol.">
        <title>101 Dothideomycetes genomes: a test case for predicting lifestyles and emergence of pathogens.</title>
        <authorList>
            <person name="Haridas S."/>
            <person name="Albert R."/>
            <person name="Binder M."/>
            <person name="Bloem J."/>
            <person name="Labutti K."/>
            <person name="Salamov A."/>
            <person name="Andreopoulos B."/>
            <person name="Baker S."/>
            <person name="Barry K."/>
            <person name="Bills G."/>
            <person name="Bluhm B."/>
            <person name="Cannon C."/>
            <person name="Castanera R."/>
            <person name="Culley D."/>
            <person name="Daum C."/>
            <person name="Ezra D."/>
            <person name="Gonzalez J."/>
            <person name="Henrissat B."/>
            <person name="Kuo A."/>
            <person name="Liang C."/>
            <person name="Lipzen A."/>
            <person name="Lutzoni F."/>
            <person name="Magnuson J."/>
            <person name="Mondo S."/>
            <person name="Nolan M."/>
            <person name="Ohm R."/>
            <person name="Pangilinan J."/>
            <person name="Park H.-J."/>
            <person name="Ramirez L."/>
            <person name="Alfaro M."/>
            <person name="Sun H."/>
            <person name="Tritt A."/>
            <person name="Yoshinaga Y."/>
            <person name="Zwiers L.-H."/>
            <person name="Turgeon B."/>
            <person name="Goodwin S."/>
            <person name="Spatafora J."/>
            <person name="Crous P."/>
            <person name="Grigoriev I."/>
        </authorList>
    </citation>
    <scope>NUCLEOTIDE SEQUENCE</scope>
    <source>
        <strain evidence="4">CBS 119925</strain>
    </source>
</reference>
<protein>
    <submittedName>
        <fullName evidence="4">Uncharacterized protein</fullName>
    </submittedName>
</protein>
<dbReference type="Proteomes" id="UP000799440">
    <property type="component" value="Unassembled WGS sequence"/>
</dbReference>
<keyword evidence="2" id="KW-1133">Transmembrane helix</keyword>
<sequence length="186" mass="20457">MSCCGYGVACGWHVVVVLLLNPPVPQVSLPNPTTCCPESVKAEKHNVGSRDTETQHDGATAVADHPVASHSGPRRSRARRSTTVTKPSPSTAGPQPFFSSFVNKLALWVRPRTRGQKMIYLAVFPIFCFFTILAVYLWWILDGPVRKWYIIVSFPVLLFSLVMTLSYSSVGRLLVGVVLGPAFVVR</sequence>
<feature type="signal peptide" evidence="3">
    <location>
        <begin position="1"/>
        <end position="19"/>
    </location>
</feature>
<feature type="transmembrane region" description="Helical" evidence="2">
    <location>
        <begin position="119"/>
        <end position="141"/>
    </location>
</feature>
<evidence type="ECO:0000313" key="4">
    <source>
        <dbReference type="EMBL" id="KAF2747503.1"/>
    </source>
</evidence>
<feature type="transmembrane region" description="Helical" evidence="2">
    <location>
        <begin position="147"/>
        <end position="167"/>
    </location>
</feature>
<keyword evidence="2" id="KW-0812">Transmembrane</keyword>
<accession>A0A6A6VBJ8</accession>